<keyword evidence="3" id="KW-1185">Reference proteome</keyword>
<proteinExistence type="predicted"/>
<evidence type="ECO:0000256" key="1">
    <source>
        <dbReference type="SAM" id="MobiDB-lite"/>
    </source>
</evidence>
<feature type="region of interest" description="Disordered" evidence="1">
    <location>
        <begin position="62"/>
        <end position="95"/>
    </location>
</feature>
<dbReference type="Proteomes" id="UP000467840">
    <property type="component" value="Chromosome 7"/>
</dbReference>
<organism evidence="2 3">
    <name type="scientific">Hevea brasiliensis</name>
    <name type="common">Para rubber tree</name>
    <name type="synonym">Siphonia brasiliensis</name>
    <dbReference type="NCBI Taxonomy" id="3981"/>
    <lineage>
        <taxon>Eukaryota</taxon>
        <taxon>Viridiplantae</taxon>
        <taxon>Streptophyta</taxon>
        <taxon>Embryophyta</taxon>
        <taxon>Tracheophyta</taxon>
        <taxon>Spermatophyta</taxon>
        <taxon>Magnoliopsida</taxon>
        <taxon>eudicotyledons</taxon>
        <taxon>Gunneridae</taxon>
        <taxon>Pentapetalae</taxon>
        <taxon>rosids</taxon>
        <taxon>fabids</taxon>
        <taxon>Malpighiales</taxon>
        <taxon>Euphorbiaceae</taxon>
        <taxon>Crotonoideae</taxon>
        <taxon>Micrandreae</taxon>
        <taxon>Hevea</taxon>
    </lineage>
</organism>
<evidence type="ECO:0008006" key="4">
    <source>
        <dbReference type="Google" id="ProtNLM"/>
    </source>
</evidence>
<accession>A0A6A6L3U7</accession>
<protein>
    <recommendedName>
        <fullName evidence="4">BTB domain-containing protein</fullName>
    </recommendedName>
</protein>
<evidence type="ECO:0000313" key="2">
    <source>
        <dbReference type="EMBL" id="KAF2295115.1"/>
    </source>
</evidence>
<sequence length="145" mass="15839">MCRPWPGVIILTEKKASGQQPTETLAASASTTSSGFALLGCQVTFNRGGRYDLSSPQVSFDVKKSKASPTNNRARDKPNIVVEREGEEQEPGGHEIEEVHCQISLSDFPGGSETFEMAVKFCYGVKFDLTLPPSPRFAAPENFLR</sequence>
<gene>
    <name evidence="2" type="ORF">GH714_031562</name>
</gene>
<dbReference type="EMBL" id="JAAGAX010000013">
    <property type="protein sequence ID" value="KAF2295115.1"/>
    <property type="molecule type" value="Genomic_DNA"/>
</dbReference>
<reference evidence="2 3" key="1">
    <citation type="journal article" date="2020" name="Mol. Plant">
        <title>The Chromosome-Based Rubber Tree Genome Provides New Insights into Spurge Genome Evolution and Rubber Biosynthesis.</title>
        <authorList>
            <person name="Liu J."/>
            <person name="Shi C."/>
            <person name="Shi C.C."/>
            <person name="Li W."/>
            <person name="Zhang Q.J."/>
            <person name="Zhang Y."/>
            <person name="Li K."/>
            <person name="Lu H.F."/>
            <person name="Shi C."/>
            <person name="Zhu S.T."/>
            <person name="Xiao Z.Y."/>
            <person name="Nan H."/>
            <person name="Yue Y."/>
            <person name="Zhu X.G."/>
            <person name="Wu Y."/>
            <person name="Hong X.N."/>
            <person name="Fan G.Y."/>
            <person name="Tong Y."/>
            <person name="Zhang D."/>
            <person name="Mao C.L."/>
            <person name="Liu Y.L."/>
            <person name="Hao S.J."/>
            <person name="Liu W.Q."/>
            <person name="Lv M.Q."/>
            <person name="Zhang H.B."/>
            <person name="Liu Y."/>
            <person name="Hu-Tang G.R."/>
            <person name="Wang J.P."/>
            <person name="Wang J.H."/>
            <person name="Sun Y.H."/>
            <person name="Ni S.B."/>
            <person name="Chen W.B."/>
            <person name="Zhang X.C."/>
            <person name="Jiao Y.N."/>
            <person name="Eichler E.E."/>
            <person name="Li G.H."/>
            <person name="Liu X."/>
            <person name="Gao L.Z."/>
        </authorList>
    </citation>
    <scope>NUCLEOTIDE SEQUENCE [LARGE SCALE GENOMIC DNA]</scope>
    <source>
        <strain evidence="3">cv. GT1</strain>
        <tissue evidence="2">Leaf</tissue>
    </source>
</reference>
<feature type="compositionally biased region" description="Basic and acidic residues" evidence="1">
    <location>
        <begin position="73"/>
        <end position="84"/>
    </location>
</feature>
<name>A0A6A6L3U7_HEVBR</name>
<comment type="caution">
    <text evidence="2">The sequence shown here is derived from an EMBL/GenBank/DDBJ whole genome shotgun (WGS) entry which is preliminary data.</text>
</comment>
<dbReference type="AlphaFoldDB" id="A0A6A6L3U7"/>
<evidence type="ECO:0000313" key="3">
    <source>
        <dbReference type="Proteomes" id="UP000467840"/>
    </source>
</evidence>